<evidence type="ECO:0000256" key="2">
    <source>
        <dbReference type="PROSITE-ProRule" id="PRU00703"/>
    </source>
</evidence>
<dbReference type="RefSeq" id="WP_034423396.1">
    <property type="nucleotide sequence ID" value="NZ_CP045798.1"/>
</dbReference>
<evidence type="ECO:0000313" key="5">
    <source>
        <dbReference type="EMBL" id="QNB45210.1"/>
    </source>
</evidence>
<dbReference type="InterPro" id="IPR046342">
    <property type="entry name" value="CBS_dom_sf"/>
</dbReference>
<dbReference type="InterPro" id="IPR051257">
    <property type="entry name" value="Diverse_CBS-Domain"/>
</dbReference>
<evidence type="ECO:0000313" key="6">
    <source>
        <dbReference type="Proteomes" id="UP000515847"/>
    </source>
</evidence>
<dbReference type="OrthoDB" id="9802114at2"/>
<feature type="domain" description="CBS" evidence="3">
    <location>
        <begin position="7"/>
        <end position="62"/>
    </location>
</feature>
<dbReference type="InterPro" id="IPR002912">
    <property type="entry name" value="ACT_dom"/>
</dbReference>
<dbReference type="PANTHER" id="PTHR43080">
    <property type="entry name" value="CBS DOMAIN-CONTAINING PROTEIN CBSX3, MITOCHONDRIAL"/>
    <property type="match status" value="1"/>
</dbReference>
<dbReference type="AlphaFoldDB" id="A0A7G6DZF6"/>
<dbReference type="Pfam" id="PF01842">
    <property type="entry name" value="ACT"/>
    <property type="match status" value="1"/>
</dbReference>
<reference evidence="5 6" key="1">
    <citation type="journal article" date="2019" name="Front. Microbiol.">
        <title>Thermoanaerosceptrum fracticalcis gen. nov. sp. nov., a Novel Fumarate-Fermenting Microorganism From a Deep Fractured Carbonate Aquifer of the US Great Basin.</title>
        <authorList>
            <person name="Hamilton-Brehm S.D."/>
            <person name="Stewart L.E."/>
            <person name="Zavarin M."/>
            <person name="Caldwell M."/>
            <person name="Lawson P.A."/>
            <person name="Onstott T.C."/>
            <person name="Grzymski J."/>
            <person name="Neveux I."/>
            <person name="Lollar B.S."/>
            <person name="Russell C.E."/>
            <person name="Moser D.P."/>
        </authorList>
    </citation>
    <scope>NUCLEOTIDE SEQUENCE [LARGE SCALE GENOMIC DNA]</scope>
    <source>
        <strain evidence="5 6">DRI-13</strain>
    </source>
</reference>
<sequence length="217" mass="23502">MLVKERMTPNPITITPQTTVATALQLMRDNKIRRLPVVQGDKLIGIVTDRDLLEVSPSPATTLSIFELNYLLAKTKIADILPKDKKLIIISPDAFVEDAALLMRENKIGGIPVVDDGKLVGIITETNIFDTFIDIMGIKQAGYRITIKLGEDRPGVLAEITKAIASCGGNITHTTSFVNASGNSIIVFRINQGDVDSIISAINQQGYSVVSVQQTNA</sequence>
<dbReference type="Pfam" id="PF00571">
    <property type="entry name" value="CBS"/>
    <property type="match status" value="2"/>
</dbReference>
<dbReference type="PROSITE" id="PS51371">
    <property type="entry name" value="CBS"/>
    <property type="match status" value="2"/>
</dbReference>
<dbReference type="CDD" id="cd04584">
    <property type="entry name" value="CBS_pair_AcuB_like"/>
    <property type="match status" value="1"/>
</dbReference>
<feature type="domain" description="ACT" evidence="4">
    <location>
        <begin position="145"/>
        <end position="217"/>
    </location>
</feature>
<dbReference type="EMBL" id="CP045798">
    <property type="protein sequence ID" value="QNB45210.1"/>
    <property type="molecule type" value="Genomic_DNA"/>
</dbReference>
<evidence type="ECO:0000259" key="4">
    <source>
        <dbReference type="PROSITE" id="PS51671"/>
    </source>
</evidence>
<dbReference type="PROSITE" id="PS51671">
    <property type="entry name" value="ACT"/>
    <property type="match status" value="1"/>
</dbReference>
<dbReference type="Gene3D" id="3.30.70.260">
    <property type="match status" value="1"/>
</dbReference>
<feature type="domain" description="CBS" evidence="3">
    <location>
        <begin position="80"/>
        <end position="140"/>
    </location>
</feature>
<dbReference type="SUPFAM" id="SSF54631">
    <property type="entry name" value="CBS-domain pair"/>
    <property type="match status" value="1"/>
</dbReference>
<keyword evidence="6" id="KW-1185">Reference proteome</keyword>
<name>A0A7G6DZF6_THEFR</name>
<dbReference type="SMART" id="SM00116">
    <property type="entry name" value="CBS"/>
    <property type="match status" value="2"/>
</dbReference>
<organism evidence="5 6">
    <name type="scientific">Thermanaerosceptrum fracticalcis</name>
    <dbReference type="NCBI Taxonomy" id="1712410"/>
    <lineage>
        <taxon>Bacteria</taxon>
        <taxon>Bacillati</taxon>
        <taxon>Bacillota</taxon>
        <taxon>Clostridia</taxon>
        <taxon>Eubacteriales</taxon>
        <taxon>Peptococcaceae</taxon>
        <taxon>Thermanaerosceptrum</taxon>
    </lineage>
</organism>
<dbReference type="KEGG" id="tfr:BR63_02065"/>
<evidence type="ECO:0000256" key="1">
    <source>
        <dbReference type="ARBA" id="ARBA00023122"/>
    </source>
</evidence>
<protein>
    <submittedName>
        <fullName evidence="5">CBS domain-containing protein</fullName>
    </submittedName>
</protein>
<dbReference type="InterPro" id="IPR045865">
    <property type="entry name" value="ACT-like_dom_sf"/>
</dbReference>
<keyword evidence="1 2" id="KW-0129">CBS domain</keyword>
<proteinExistence type="predicted"/>
<accession>A0A7G6DZF6</accession>
<dbReference type="Proteomes" id="UP000515847">
    <property type="component" value="Chromosome"/>
</dbReference>
<dbReference type="SUPFAM" id="SSF55021">
    <property type="entry name" value="ACT-like"/>
    <property type="match status" value="1"/>
</dbReference>
<dbReference type="Gene3D" id="3.10.580.10">
    <property type="entry name" value="CBS-domain"/>
    <property type="match status" value="1"/>
</dbReference>
<dbReference type="PANTHER" id="PTHR43080:SF2">
    <property type="entry name" value="CBS DOMAIN-CONTAINING PROTEIN"/>
    <property type="match status" value="1"/>
</dbReference>
<dbReference type="InterPro" id="IPR000644">
    <property type="entry name" value="CBS_dom"/>
</dbReference>
<gene>
    <name evidence="5" type="ORF">BR63_02065</name>
</gene>
<evidence type="ECO:0000259" key="3">
    <source>
        <dbReference type="PROSITE" id="PS51371"/>
    </source>
</evidence>